<dbReference type="KEGG" id="erx:ATZ35_07015"/>
<evidence type="ECO:0000313" key="2">
    <source>
        <dbReference type="Proteomes" id="UP000067523"/>
    </source>
</evidence>
<dbReference type="Pfam" id="PF06124">
    <property type="entry name" value="DUF960"/>
    <property type="match status" value="1"/>
</dbReference>
<dbReference type="AlphaFoldDB" id="A0A0U2VUE3"/>
<name>A0A0U2VUE3_9ENTE</name>
<evidence type="ECO:0008006" key="3">
    <source>
        <dbReference type="Google" id="ProtNLM"/>
    </source>
</evidence>
<dbReference type="EMBL" id="CP013655">
    <property type="protein sequence ID" value="ALS36916.1"/>
    <property type="molecule type" value="Genomic_DNA"/>
</dbReference>
<organism evidence="1 2">
    <name type="scientific">Enterococcus rotai</name>
    <dbReference type="NCBI Taxonomy" id="118060"/>
    <lineage>
        <taxon>Bacteria</taxon>
        <taxon>Bacillati</taxon>
        <taxon>Bacillota</taxon>
        <taxon>Bacilli</taxon>
        <taxon>Lactobacillales</taxon>
        <taxon>Enterococcaceae</taxon>
        <taxon>Enterococcus</taxon>
    </lineage>
</organism>
<reference evidence="2" key="1">
    <citation type="submission" date="2015-12" db="EMBL/GenBank/DDBJ databases">
        <authorList>
            <person name="Lauer A."/>
            <person name="Humrighouse B."/>
            <person name="Loparev V."/>
            <person name="Shewmaker P.L."/>
            <person name="Whitney A.M."/>
            <person name="McLaughlin R.W."/>
        </authorList>
    </citation>
    <scope>NUCLEOTIDE SEQUENCE [LARGE SCALE GENOMIC DNA]</scope>
    <source>
        <strain evidence="2">LMG 26678</strain>
    </source>
</reference>
<dbReference type="InterPro" id="IPR009303">
    <property type="entry name" value="DUF960"/>
</dbReference>
<dbReference type="Gene3D" id="3.10.450.150">
    <property type="entry name" value="enterococcus faecalis protein"/>
    <property type="match status" value="1"/>
</dbReference>
<dbReference type="STRING" id="118060.ATZ35_07015"/>
<dbReference type="Proteomes" id="UP000067523">
    <property type="component" value="Chromosome"/>
</dbReference>
<sequence length="106" mass="13027">MFDNKENRYITKGVNEQVPKEIQLYCWQLIDKKRSEAEPELDYLQIFEFNPDNQRQAVEVIHRQEEPFFIDYHTYTIKEKIADFQIKKIWVIDDRSHQTMLLPEDY</sequence>
<proteinExistence type="predicted"/>
<gene>
    <name evidence="1" type="ORF">ATZ35_07015</name>
</gene>
<keyword evidence="2" id="KW-1185">Reference proteome</keyword>
<accession>A0A0U2VUE3</accession>
<dbReference type="RefSeq" id="WP_208930127.1">
    <property type="nucleotide sequence ID" value="NZ_CP013655.1"/>
</dbReference>
<protein>
    <recommendedName>
        <fullName evidence="3">DUF960 domain-containing protein</fullName>
    </recommendedName>
</protein>
<evidence type="ECO:0000313" key="1">
    <source>
        <dbReference type="EMBL" id="ALS36916.1"/>
    </source>
</evidence>